<keyword evidence="4" id="KW-1185">Reference proteome</keyword>
<sequence>MASKACILLFVLVAACLLVCSSSSGLRLSATKTSPLPSTASVKVDGVHQAAIDTSPPAPLSSNVAGVNGDEIDCDGEKPHHNKNHDAPSPGDEN</sequence>
<gene>
    <name evidence="3" type="ORF">LITE_LOCUS4721</name>
</gene>
<feature type="signal peptide" evidence="2">
    <location>
        <begin position="1"/>
        <end position="22"/>
    </location>
</feature>
<proteinExistence type="predicted"/>
<name>A0AAV0HL48_9ROSI</name>
<dbReference type="Proteomes" id="UP001154282">
    <property type="component" value="Unassembled WGS sequence"/>
</dbReference>
<evidence type="ECO:0000313" key="4">
    <source>
        <dbReference type="Proteomes" id="UP001154282"/>
    </source>
</evidence>
<accession>A0AAV0HL48</accession>
<evidence type="ECO:0000256" key="1">
    <source>
        <dbReference type="SAM" id="MobiDB-lite"/>
    </source>
</evidence>
<reference evidence="3" key="1">
    <citation type="submission" date="2022-08" db="EMBL/GenBank/DDBJ databases">
        <authorList>
            <person name="Gutierrez-Valencia J."/>
        </authorList>
    </citation>
    <scope>NUCLEOTIDE SEQUENCE</scope>
</reference>
<keyword evidence="2" id="KW-0732">Signal</keyword>
<protein>
    <submittedName>
        <fullName evidence="3">Uncharacterized protein</fullName>
    </submittedName>
</protein>
<feature type="region of interest" description="Disordered" evidence="1">
    <location>
        <begin position="52"/>
        <end position="94"/>
    </location>
</feature>
<dbReference type="AlphaFoldDB" id="A0AAV0HL48"/>
<evidence type="ECO:0000313" key="3">
    <source>
        <dbReference type="EMBL" id="CAI0385238.1"/>
    </source>
</evidence>
<dbReference type="PROSITE" id="PS51257">
    <property type="entry name" value="PROKAR_LIPOPROTEIN"/>
    <property type="match status" value="1"/>
</dbReference>
<feature type="chain" id="PRO_5044021241" evidence="2">
    <location>
        <begin position="23"/>
        <end position="94"/>
    </location>
</feature>
<evidence type="ECO:0000256" key="2">
    <source>
        <dbReference type="SAM" id="SignalP"/>
    </source>
</evidence>
<dbReference type="EMBL" id="CAMGYJ010000002">
    <property type="protein sequence ID" value="CAI0385238.1"/>
    <property type="molecule type" value="Genomic_DNA"/>
</dbReference>
<comment type="caution">
    <text evidence="3">The sequence shown here is derived from an EMBL/GenBank/DDBJ whole genome shotgun (WGS) entry which is preliminary data.</text>
</comment>
<organism evidence="3 4">
    <name type="scientific">Linum tenue</name>
    <dbReference type="NCBI Taxonomy" id="586396"/>
    <lineage>
        <taxon>Eukaryota</taxon>
        <taxon>Viridiplantae</taxon>
        <taxon>Streptophyta</taxon>
        <taxon>Embryophyta</taxon>
        <taxon>Tracheophyta</taxon>
        <taxon>Spermatophyta</taxon>
        <taxon>Magnoliopsida</taxon>
        <taxon>eudicotyledons</taxon>
        <taxon>Gunneridae</taxon>
        <taxon>Pentapetalae</taxon>
        <taxon>rosids</taxon>
        <taxon>fabids</taxon>
        <taxon>Malpighiales</taxon>
        <taxon>Linaceae</taxon>
        <taxon>Linum</taxon>
    </lineage>
</organism>